<accession>N4WYI5</accession>
<gene>
    <name evidence="2" type="ORF">J416_01964</name>
</gene>
<dbReference type="eggNOG" id="ENOG5032YFR">
    <property type="taxonomic scope" value="Bacteria"/>
</dbReference>
<comment type="caution">
    <text evidence="2">The sequence shown here is derived from an EMBL/GenBank/DDBJ whole genome shotgun (WGS) entry which is preliminary data.</text>
</comment>
<evidence type="ECO:0000313" key="2">
    <source>
        <dbReference type="EMBL" id="ENH98091.1"/>
    </source>
</evidence>
<proteinExistence type="predicted"/>
<organism evidence="2 3">
    <name type="scientific">Gracilibacillus halophilus YIM-C55.5</name>
    <dbReference type="NCBI Taxonomy" id="1308866"/>
    <lineage>
        <taxon>Bacteria</taxon>
        <taxon>Bacillati</taxon>
        <taxon>Bacillota</taxon>
        <taxon>Bacilli</taxon>
        <taxon>Bacillales</taxon>
        <taxon>Bacillaceae</taxon>
        <taxon>Gracilibacillus</taxon>
    </lineage>
</organism>
<dbReference type="OrthoDB" id="1681234at2"/>
<dbReference type="STRING" id="1308866.J416_01964"/>
<keyword evidence="3" id="KW-1185">Reference proteome</keyword>
<dbReference type="Proteomes" id="UP000012283">
    <property type="component" value="Unassembled WGS sequence"/>
</dbReference>
<reference evidence="2 3" key="1">
    <citation type="submission" date="2013-03" db="EMBL/GenBank/DDBJ databases">
        <title>Draft genome sequence of Gracibacillus halophilus YIM-C55.5, a moderately halophilic and thermophilic organism from the Xiaochaidamu salt lake.</title>
        <authorList>
            <person name="Sugumar T."/>
            <person name="Polireddy D.R."/>
            <person name="Antony A."/>
            <person name="Madhava Y.R."/>
            <person name="Sivakumar N."/>
        </authorList>
    </citation>
    <scope>NUCLEOTIDE SEQUENCE [LARGE SCALE GENOMIC DNA]</scope>
    <source>
        <strain evidence="2 3">YIM-C55.5</strain>
    </source>
</reference>
<protein>
    <recommendedName>
        <fullName evidence="1">DUF1540 domain-containing protein</fullName>
    </recommendedName>
</protein>
<dbReference type="RefSeq" id="WP_003463577.1">
    <property type="nucleotide sequence ID" value="NZ_APML01000006.1"/>
</dbReference>
<dbReference type="InterPro" id="IPR011437">
    <property type="entry name" value="DUF1540"/>
</dbReference>
<evidence type="ECO:0000313" key="3">
    <source>
        <dbReference type="Proteomes" id="UP000012283"/>
    </source>
</evidence>
<evidence type="ECO:0000259" key="1">
    <source>
        <dbReference type="Pfam" id="PF07561"/>
    </source>
</evidence>
<dbReference type="PATRIC" id="fig|1308866.3.peg.398"/>
<dbReference type="EMBL" id="APML01000006">
    <property type="protein sequence ID" value="ENH98091.1"/>
    <property type="molecule type" value="Genomic_DNA"/>
</dbReference>
<sequence length="51" mass="5869">MAKDVMCEVNNCKYWKEGNRCIAENIYIVSHNGKQANDVKETDCQTFEPTV</sequence>
<dbReference type="Pfam" id="PF07561">
    <property type="entry name" value="DUF1540"/>
    <property type="match status" value="1"/>
</dbReference>
<feature type="domain" description="DUF1540" evidence="1">
    <location>
        <begin position="5"/>
        <end position="47"/>
    </location>
</feature>
<name>N4WYI5_9BACI</name>
<dbReference type="AlphaFoldDB" id="N4WYI5"/>